<organism evidence="2 3">
    <name type="scientific">Trichoderma aggressivum f. europaeum</name>
    <dbReference type="NCBI Taxonomy" id="173218"/>
    <lineage>
        <taxon>Eukaryota</taxon>
        <taxon>Fungi</taxon>
        <taxon>Dikarya</taxon>
        <taxon>Ascomycota</taxon>
        <taxon>Pezizomycotina</taxon>
        <taxon>Sordariomycetes</taxon>
        <taxon>Hypocreomycetidae</taxon>
        <taxon>Hypocreales</taxon>
        <taxon>Hypocreaceae</taxon>
        <taxon>Trichoderma</taxon>
    </lineage>
</organism>
<feature type="transmembrane region" description="Helical" evidence="1">
    <location>
        <begin position="228"/>
        <end position="254"/>
    </location>
</feature>
<dbReference type="InterPro" id="IPR052413">
    <property type="entry name" value="SUR7_domain"/>
</dbReference>
<name>A0AAE1IHX4_9HYPO</name>
<evidence type="ECO:0000313" key="3">
    <source>
        <dbReference type="Proteomes" id="UP001273209"/>
    </source>
</evidence>
<keyword evidence="3" id="KW-1185">Reference proteome</keyword>
<dbReference type="GO" id="GO:0051285">
    <property type="term" value="C:cell cortex of cell tip"/>
    <property type="evidence" value="ECO:0007669"/>
    <property type="project" value="TreeGrafter"/>
</dbReference>
<reference evidence="2" key="1">
    <citation type="submission" date="2023-11" db="EMBL/GenBank/DDBJ databases">
        <title>The genome sequences of three competitors of mushroom-forming fungi.</title>
        <authorList>
            <person name="Beijen E."/>
            <person name="Ohm R.A."/>
        </authorList>
    </citation>
    <scope>NUCLEOTIDE SEQUENCE</scope>
    <source>
        <strain evidence="2">CBS 100526</strain>
    </source>
</reference>
<dbReference type="GeneID" id="87916442"/>
<sequence>MAVLLRFAVLIPLIFSFVAFVLTNLTLFAGSKKGFMEEYAVVRINTTMLGQNLLSSDDKSSSDDDDDDGDSLWDQFTDGLDDLGDAAKGKINDIAGDIIDDIADELGVSDWYSLHVMNACWGGFGPNATTSHFQLNTTNCTQSAPQVRFNLTSLMDHQLSIGPLHISLAKIQWPSSIQRSVDALNAALMALFVLYVLGVGFSGLAMLACIPAIVLGDKRIVLMINTGLASAAAFFITLASIIATAAGSVAVNAINKEGEPVTVVATNGTKFYTITWVTATLMILSSAFWVGKFVFIWKKEKKERERYSKEGF</sequence>
<dbReference type="EMBL" id="JAWRVG010000006">
    <property type="protein sequence ID" value="KAK4081623.1"/>
    <property type="molecule type" value="Genomic_DNA"/>
</dbReference>
<evidence type="ECO:0000313" key="2">
    <source>
        <dbReference type="EMBL" id="KAK4081623.1"/>
    </source>
</evidence>
<comment type="caution">
    <text evidence="2">The sequence shown here is derived from an EMBL/GenBank/DDBJ whole genome shotgun (WGS) entry which is preliminary data.</text>
</comment>
<dbReference type="Proteomes" id="UP001273209">
    <property type="component" value="Unassembled WGS sequence"/>
</dbReference>
<dbReference type="AlphaFoldDB" id="A0AAE1IHX4"/>
<accession>A0AAE1IHX4</accession>
<dbReference type="RefSeq" id="XP_062758576.1">
    <property type="nucleotide sequence ID" value="XM_062896537.1"/>
</dbReference>
<protein>
    <recommendedName>
        <fullName evidence="4">SUR7 protein</fullName>
    </recommendedName>
</protein>
<feature type="transmembrane region" description="Helical" evidence="1">
    <location>
        <begin position="7"/>
        <end position="29"/>
    </location>
</feature>
<dbReference type="GO" id="GO:0005886">
    <property type="term" value="C:plasma membrane"/>
    <property type="evidence" value="ECO:0007669"/>
    <property type="project" value="InterPro"/>
</dbReference>
<dbReference type="Pfam" id="PF06687">
    <property type="entry name" value="SUR7"/>
    <property type="match status" value="1"/>
</dbReference>
<feature type="transmembrane region" description="Helical" evidence="1">
    <location>
        <begin position="274"/>
        <end position="297"/>
    </location>
</feature>
<dbReference type="InterPro" id="IPR009571">
    <property type="entry name" value="SUR7/Rim9-like_fungi"/>
</dbReference>
<dbReference type="PANTHER" id="PTHR28019:SF7">
    <property type="entry name" value="SUR7 PROTEIN"/>
    <property type="match status" value="1"/>
</dbReference>
<evidence type="ECO:0000256" key="1">
    <source>
        <dbReference type="SAM" id="Phobius"/>
    </source>
</evidence>
<feature type="transmembrane region" description="Helical" evidence="1">
    <location>
        <begin position="183"/>
        <end position="216"/>
    </location>
</feature>
<dbReference type="PANTHER" id="PTHR28019">
    <property type="entry name" value="CELL MEMBRANE PROTEIN YLR413W-RELATED"/>
    <property type="match status" value="1"/>
</dbReference>
<keyword evidence="1" id="KW-0472">Membrane</keyword>
<dbReference type="GO" id="GO:0031505">
    <property type="term" value="P:fungal-type cell wall organization"/>
    <property type="evidence" value="ECO:0007669"/>
    <property type="project" value="TreeGrafter"/>
</dbReference>
<proteinExistence type="predicted"/>
<gene>
    <name evidence="2" type="ORF">Triagg1_2364</name>
</gene>
<evidence type="ECO:0008006" key="4">
    <source>
        <dbReference type="Google" id="ProtNLM"/>
    </source>
</evidence>
<keyword evidence="1" id="KW-0812">Transmembrane</keyword>
<keyword evidence="1" id="KW-1133">Transmembrane helix</keyword>